<keyword evidence="6" id="KW-1003">Cell membrane</keyword>
<comment type="subcellular location">
    <subcellularLocation>
        <location evidence="1">Cell membrane</location>
        <topology evidence="1">Multi-pass membrane protein</topology>
    </subcellularLocation>
</comment>
<accession>G7I1P8</accession>
<evidence type="ECO:0000313" key="18">
    <source>
        <dbReference type="Proteomes" id="UP000004840"/>
    </source>
</evidence>
<dbReference type="InterPro" id="IPR020963">
    <property type="entry name" value="ArabinofuranosylTrfase_AftA_N"/>
</dbReference>
<keyword evidence="10 14" id="KW-0472">Membrane</keyword>
<name>G7I1P8_9CORY</name>
<feature type="transmembrane region" description="Helical" evidence="14">
    <location>
        <begin position="398"/>
        <end position="417"/>
    </location>
</feature>
<evidence type="ECO:0000256" key="11">
    <source>
        <dbReference type="ARBA" id="ARBA00033184"/>
    </source>
</evidence>
<keyword evidence="7 17" id="KW-0808">Transferase</keyword>
<evidence type="ECO:0000256" key="13">
    <source>
        <dbReference type="SAM" id="MobiDB-lite"/>
    </source>
</evidence>
<evidence type="ECO:0000256" key="6">
    <source>
        <dbReference type="ARBA" id="ARBA00022475"/>
    </source>
</evidence>
<evidence type="ECO:0000256" key="7">
    <source>
        <dbReference type="ARBA" id="ARBA00022679"/>
    </source>
</evidence>
<feature type="domain" description="Arabinofuranosyltransferase AftA C-terminal" evidence="15">
    <location>
        <begin position="473"/>
        <end position="647"/>
    </location>
</feature>
<evidence type="ECO:0000256" key="8">
    <source>
        <dbReference type="ARBA" id="ARBA00022692"/>
    </source>
</evidence>
<feature type="region of interest" description="Disordered" evidence="13">
    <location>
        <begin position="1"/>
        <end position="28"/>
    </location>
</feature>
<sequence length="649" mass="70456">MTVTDSSGATPASTAPSSSPARDSQSLTPATRDTMSFMGVLLGMAAAAIGGGVVTLAAWFVFKQVSLPAFNTSMVTRGLSTVAIVATVVIVAGLLYVWTKRGVHGHGPLKWLTVVAAYLSPALIVIASLGMPLSATRLWLDGIQVDQVFRTQFLTRMTEQAGYADMNYADMPTFYPMGWFWLGGRMANLLGIAGWEVFQPWSLVSIAMACCILVPVWQRLTGSLPLGTVIALTTTALTLTLATEEPYSAIIALGVPAAAIMCSRAFHGSWGSTVGLLVFLGISATFYTLFTGAIAVTVVSFVALVTAIVERSIKPILRLMVIGFGSLAIAAVVWGPYVVAVLQADFPIKNAAQHYLPAEGTEVPVPFLAPSLVGLMCLVGIIYLVARVKNVHIRTLGWALIGVYLWIVASMVMPLLGTTLLGFRLEILVVLILATAGVLGLAHLYEQYRSHEHLTAIVTVIAALAGIFYMQEIPAAHQSAIDNAYTDTDGNGERADQFPADSARYYQEISDFFQDHNAEIVMTDEKLFLAYHPYFGYNAFTAHYANPLGQFDERNEQMATWANDSWDQTPEEFVQALENNPWDVPDAMIFRGDIESPDDGYKAHLAVDIFPNQPNVRYDAILFDPEVFDDSNLWDVEQIGPFVVAARVN</sequence>
<dbReference type="EC" id="2.4.2.46" evidence="4"/>
<dbReference type="Pfam" id="PF12249">
    <property type="entry name" value="AftA_C"/>
    <property type="match status" value="1"/>
</dbReference>
<keyword evidence="8 14" id="KW-0812">Transmembrane</keyword>
<dbReference type="EMBL" id="CAFW01000103">
    <property type="protein sequence ID" value="CCE56363.1"/>
    <property type="molecule type" value="Genomic_DNA"/>
</dbReference>
<feature type="transmembrane region" description="Helical" evidence="14">
    <location>
        <begin position="316"/>
        <end position="337"/>
    </location>
</feature>
<evidence type="ECO:0000256" key="10">
    <source>
        <dbReference type="ARBA" id="ARBA00023136"/>
    </source>
</evidence>
<evidence type="ECO:0000256" key="1">
    <source>
        <dbReference type="ARBA" id="ARBA00004651"/>
    </source>
</evidence>
<evidence type="ECO:0000256" key="5">
    <source>
        <dbReference type="ARBA" id="ARBA00020482"/>
    </source>
</evidence>
<feature type="transmembrane region" description="Helical" evidence="14">
    <location>
        <begin position="82"/>
        <end position="99"/>
    </location>
</feature>
<feature type="transmembrane region" description="Helical" evidence="14">
    <location>
        <begin position="249"/>
        <end position="266"/>
    </location>
</feature>
<comment type="similarity">
    <text evidence="3">Belongs to the glycosyltransferase 85 family.</text>
</comment>
<feature type="domain" description="Arabinofuranosyltransferase AftA N-terminal" evidence="16">
    <location>
        <begin position="44"/>
        <end position="461"/>
    </location>
</feature>
<feature type="transmembrane region" description="Helical" evidence="14">
    <location>
        <begin position="454"/>
        <end position="471"/>
    </location>
</feature>
<evidence type="ECO:0000256" key="4">
    <source>
        <dbReference type="ARBA" id="ARBA00012037"/>
    </source>
</evidence>
<dbReference type="RefSeq" id="WP_006823793.1">
    <property type="nucleotide sequence ID" value="NZ_CAFW01000103.1"/>
</dbReference>
<dbReference type="UniPathway" id="UPA00963"/>
<evidence type="ECO:0000259" key="16">
    <source>
        <dbReference type="Pfam" id="PF12250"/>
    </source>
</evidence>
<evidence type="ECO:0000256" key="3">
    <source>
        <dbReference type="ARBA" id="ARBA00009655"/>
    </source>
</evidence>
<comment type="catalytic activity">
    <reaction evidence="12">
        <text>Adds an alpha-D-arabinofuranosyl group from trans,octacis-decaprenylphospho-beta-D-arabinofuranose at the 5-O-position of the eighth, tenth and twelfth galactofuranose unit of the galactofuranan chain of [beta-D-galactofuranosyl-(1-&gt;5)-beta-D-galactofuranosyl-(1-&gt;6)]14-beta-D-galactofuranosyl-(1-&gt;5)-beta-D-galactofuranosyl-(1-&gt;4)-alpha-L-rhamnopyranosyl-(1-&gt;3)-N-acetyl-alpha-D-glucosaminyl-diphospho-trans,octacis-decaprenol.</text>
        <dbReference type="EC" id="2.4.2.46"/>
    </reaction>
</comment>
<evidence type="ECO:0000259" key="15">
    <source>
        <dbReference type="Pfam" id="PF12249"/>
    </source>
</evidence>
<protein>
    <recommendedName>
        <fullName evidence="5">Galactan 5-O-arabinofuranosyltransferase</fullName>
        <ecNumber evidence="4">2.4.2.46</ecNumber>
    </recommendedName>
    <alternativeName>
        <fullName evidence="11">Arabinofuranosyltransferase AftA</fullName>
    </alternativeName>
</protein>
<feature type="transmembrane region" description="Helical" evidence="14">
    <location>
        <begin position="367"/>
        <end position="386"/>
    </location>
</feature>
<feature type="transmembrane region" description="Helical" evidence="14">
    <location>
        <begin position="200"/>
        <end position="218"/>
    </location>
</feature>
<dbReference type="Pfam" id="PF12250">
    <property type="entry name" value="AftA_N"/>
    <property type="match status" value="1"/>
</dbReference>
<comment type="pathway">
    <text evidence="2">Cell wall biogenesis; cell wall polysaccharide biosynthesis.</text>
</comment>
<keyword evidence="9 14" id="KW-1133">Transmembrane helix</keyword>
<organism evidence="17 18">
    <name type="scientific">Corynebacterium casei UCMA 3821</name>
    <dbReference type="NCBI Taxonomy" id="1110505"/>
    <lineage>
        <taxon>Bacteria</taxon>
        <taxon>Bacillati</taxon>
        <taxon>Actinomycetota</taxon>
        <taxon>Actinomycetes</taxon>
        <taxon>Mycobacteriales</taxon>
        <taxon>Corynebacteriaceae</taxon>
        <taxon>Corynebacterium</taxon>
    </lineage>
</organism>
<comment type="caution">
    <text evidence="17">The sequence shown here is derived from an EMBL/GenBank/DDBJ whole genome shotgun (WGS) entry which is preliminary data.</text>
</comment>
<evidence type="ECO:0000313" key="17">
    <source>
        <dbReference type="EMBL" id="CCE56363.1"/>
    </source>
</evidence>
<evidence type="ECO:0000256" key="12">
    <source>
        <dbReference type="ARBA" id="ARBA00034030"/>
    </source>
</evidence>
<dbReference type="GO" id="GO:0045227">
    <property type="term" value="P:capsule polysaccharide biosynthetic process"/>
    <property type="evidence" value="ECO:0007669"/>
    <property type="project" value="UniProtKB-UniPathway"/>
</dbReference>
<feature type="transmembrane region" description="Helical" evidence="14">
    <location>
        <begin position="40"/>
        <end position="62"/>
    </location>
</feature>
<dbReference type="GO" id="GO:0044038">
    <property type="term" value="P:cell wall macromolecule biosynthetic process"/>
    <property type="evidence" value="ECO:0007669"/>
    <property type="project" value="InterPro"/>
</dbReference>
<feature type="transmembrane region" description="Helical" evidence="14">
    <location>
        <begin position="286"/>
        <end position="309"/>
    </location>
</feature>
<feature type="transmembrane region" description="Helical" evidence="14">
    <location>
        <begin position="174"/>
        <end position="193"/>
    </location>
</feature>
<evidence type="ECO:0000256" key="9">
    <source>
        <dbReference type="ARBA" id="ARBA00022989"/>
    </source>
</evidence>
<dbReference type="GO" id="GO:0016757">
    <property type="term" value="F:glycosyltransferase activity"/>
    <property type="evidence" value="ECO:0007669"/>
    <property type="project" value="UniProtKB-KW"/>
</dbReference>
<dbReference type="AlphaFoldDB" id="G7I1P8"/>
<feature type="transmembrane region" description="Helical" evidence="14">
    <location>
        <begin position="111"/>
        <end position="131"/>
    </location>
</feature>
<dbReference type="Proteomes" id="UP000004840">
    <property type="component" value="Unassembled WGS sequence"/>
</dbReference>
<evidence type="ECO:0000256" key="14">
    <source>
        <dbReference type="SAM" id="Phobius"/>
    </source>
</evidence>
<dbReference type="InterPro" id="IPR020959">
    <property type="entry name" value="ArabinofuranosylTrfase_AftA_C"/>
</dbReference>
<feature type="compositionally biased region" description="Low complexity" evidence="13">
    <location>
        <begin position="1"/>
        <end position="24"/>
    </location>
</feature>
<gene>
    <name evidence="17" type="primary">aftA</name>
    <name evidence="17" type="ORF">CCAS_14595</name>
</gene>
<proteinExistence type="inferred from homology"/>
<reference evidence="17 18" key="1">
    <citation type="journal article" date="2012" name="J. Bacteriol.">
        <title>Genome Sequence of Corynebacterium casei UCMA 3821, Isolated from a Smear-Ripened Cheese.</title>
        <authorList>
            <person name="Monnet C."/>
            <person name="Loux V."/>
            <person name="Bento P."/>
            <person name="Gibrat J.F."/>
            <person name="Straub C."/>
            <person name="Bonnarme P."/>
            <person name="Landaud S."/>
            <person name="Irlinger F."/>
        </authorList>
    </citation>
    <scope>NUCLEOTIDE SEQUENCE [LARGE SCALE GENOMIC DNA]</scope>
    <source>
        <strain evidence="17 18">UCMA 3821</strain>
    </source>
</reference>
<evidence type="ECO:0000256" key="2">
    <source>
        <dbReference type="ARBA" id="ARBA00004776"/>
    </source>
</evidence>
<feature type="transmembrane region" description="Helical" evidence="14">
    <location>
        <begin position="224"/>
        <end position="242"/>
    </location>
</feature>
<keyword evidence="17" id="KW-0328">Glycosyltransferase</keyword>
<dbReference type="GO" id="GO:0005886">
    <property type="term" value="C:plasma membrane"/>
    <property type="evidence" value="ECO:0007669"/>
    <property type="project" value="UniProtKB-SubCell"/>
</dbReference>
<feature type="transmembrane region" description="Helical" evidence="14">
    <location>
        <begin position="423"/>
        <end position="442"/>
    </location>
</feature>